<protein>
    <recommendedName>
        <fullName evidence="4">Glycoside hydrolase 131 catalytic N-terminal domain-containing protein</fullName>
    </recommendedName>
</protein>
<keyword evidence="3" id="KW-1185">Reference proteome</keyword>
<organism evidence="2 3">
    <name type="scientific">Colletotrichum sublineola</name>
    <name type="common">Sorghum anthracnose fungus</name>
    <dbReference type="NCBI Taxonomy" id="1173701"/>
    <lineage>
        <taxon>Eukaryota</taxon>
        <taxon>Fungi</taxon>
        <taxon>Dikarya</taxon>
        <taxon>Ascomycota</taxon>
        <taxon>Pezizomycotina</taxon>
        <taxon>Sordariomycetes</taxon>
        <taxon>Hypocreomycetidae</taxon>
        <taxon>Glomerellales</taxon>
        <taxon>Glomerellaceae</taxon>
        <taxon>Colletotrichum</taxon>
        <taxon>Colletotrichum graminicola species complex</taxon>
    </lineage>
</organism>
<evidence type="ECO:0008006" key="4">
    <source>
        <dbReference type="Google" id="ProtNLM"/>
    </source>
</evidence>
<sequence>MHLSTFFTALIAAAPLVVKASPLSVVDGNEHGPQNIGERSIFPRIKTKVFLSSLPDDVKFTVNEIKFNKPDGSLAWREGGPTKVPFTIATNDVNVAIAKKWRGVYLGELAMQKDKAGEGSSFHITYTISSLSSQAKDTAVKAVNGTLTVGSSTWGTIKRPDHITYFWQLGDSQWGTWTSEVGDFASPDDTFITVGYVPETQDYAFGLTTHTDSITKFLQTVVRGIISLHMITLSLGSSSLGTVASVGIKVVLAGANKVS</sequence>
<feature type="chain" id="PRO_5001634313" description="Glycoside hydrolase 131 catalytic N-terminal domain-containing protein" evidence="1">
    <location>
        <begin position="21"/>
        <end position="259"/>
    </location>
</feature>
<dbReference type="Proteomes" id="UP000027238">
    <property type="component" value="Unassembled WGS sequence"/>
</dbReference>
<name>A0A066XSF6_COLSU</name>
<reference evidence="3" key="1">
    <citation type="journal article" date="2014" name="Genome Announc.">
        <title>Draft genome sequence of Colletotrichum sublineola, a destructive pathogen of cultivated sorghum.</title>
        <authorList>
            <person name="Baroncelli R."/>
            <person name="Sanz-Martin J.M."/>
            <person name="Rech G.E."/>
            <person name="Sukno S.A."/>
            <person name="Thon M.R."/>
        </authorList>
    </citation>
    <scope>NUCLEOTIDE SEQUENCE [LARGE SCALE GENOMIC DNA]</scope>
    <source>
        <strain evidence="3">TX430BB</strain>
    </source>
</reference>
<keyword evidence="1" id="KW-0732">Signal</keyword>
<gene>
    <name evidence="2" type="ORF">CSUB01_12112</name>
</gene>
<dbReference type="AlphaFoldDB" id="A0A066XSF6"/>
<dbReference type="OMA" id="AWREGGP"/>
<feature type="signal peptide" evidence="1">
    <location>
        <begin position="1"/>
        <end position="20"/>
    </location>
</feature>
<dbReference type="eggNOG" id="ENOG502T4BK">
    <property type="taxonomic scope" value="Eukaryota"/>
</dbReference>
<comment type="caution">
    <text evidence="2">The sequence shown here is derived from an EMBL/GenBank/DDBJ whole genome shotgun (WGS) entry which is preliminary data.</text>
</comment>
<evidence type="ECO:0000313" key="3">
    <source>
        <dbReference type="Proteomes" id="UP000027238"/>
    </source>
</evidence>
<proteinExistence type="predicted"/>
<dbReference type="EMBL" id="JMSE01000125">
    <property type="protein sequence ID" value="KDN71787.1"/>
    <property type="molecule type" value="Genomic_DNA"/>
</dbReference>
<accession>A0A066XSF6</accession>
<evidence type="ECO:0000313" key="2">
    <source>
        <dbReference type="EMBL" id="KDN71787.1"/>
    </source>
</evidence>
<dbReference type="HOGENOM" id="CLU_1073674_0_0_1"/>
<evidence type="ECO:0000256" key="1">
    <source>
        <dbReference type="SAM" id="SignalP"/>
    </source>
</evidence>
<dbReference type="OrthoDB" id="2383679at2759"/>